<accession>A0ABW1JID4</accession>
<evidence type="ECO:0000256" key="8">
    <source>
        <dbReference type="SAM" id="Phobius"/>
    </source>
</evidence>
<comment type="caution">
    <text evidence="9">The sequence shown here is derived from an EMBL/GenBank/DDBJ whole genome shotgun (WGS) entry which is preliminary data.</text>
</comment>
<sequence length="352" mass="35448">MVTEVLGRPAASPAEVVRSSRSRSKRRGRVVVGALVLLAVGLFFADVLLGSYTVTFADLVRILDGAQIPGATFIVMEDKLPRAVTAVGVGIAFGVSGTIFQTMLRNPLASPDIIGISAGASASAVFAIVVLGAAGSSVSLAALVGGLAIALLIHLLARGGAAPGQRLILMGIGVAAMLGAVTTYLLSRSDMNTAATAFVWLNGSLGGSTWPRVVLLLLGLLVLLPATGLWARQLGALELGPDVASAVGVPVDRSRLALLVVAVLLTGIATAAAGPVAFVAFLAGPIARRLLRGNVSLVASALVGALIMLTAEFVATNLVRGTALPVGVVTGALGAPFLLYLLVSTNRVGRGG</sequence>
<evidence type="ECO:0000313" key="9">
    <source>
        <dbReference type="EMBL" id="MFC6008647.1"/>
    </source>
</evidence>
<feature type="transmembrane region" description="Helical" evidence="8">
    <location>
        <begin position="83"/>
        <end position="101"/>
    </location>
</feature>
<evidence type="ECO:0000256" key="7">
    <source>
        <dbReference type="ARBA" id="ARBA00023136"/>
    </source>
</evidence>
<evidence type="ECO:0000256" key="4">
    <source>
        <dbReference type="ARBA" id="ARBA00022475"/>
    </source>
</evidence>
<evidence type="ECO:0000256" key="5">
    <source>
        <dbReference type="ARBA" id="ARBA00022692"/>
    </source>
</evidence>
<keyword evidence="7 8" id="KW-0472">Membrane</keyword>
<evidence type="ECO:0000256" key="3">
    <source>
        <dbReference type="ARBA" id="ARBA00022448"/>
    </source>
</evidence>
<evidence type="ECO:0000256" key="1">
    <source>
        <dbReference type="ARBA" id="ARBA00004651"/>
    </source>
</evidence>
<dbReference type="Pfam" id="PF01032">
    <property type="entry name" value="FecCD"/>
    <property type="match status" value="1"/>
</dbReference>
<comment type="similarity">
    <text evidence="2">Belongs to the binding-protein-dependent transport system permease family. FecCD subfamily.</text>
</comment>
<evidence type="ECO:0000256" key="6">
    <source>
        <dbReference type="ARBA" id="ARBA00022989"/>
    </source>
</evidence>
<dbReference type="InterPro" id="IPR000522">
    <property type="entry name" value="ABC_transptr_permease_BtuC"/>
</dbReference>
<dbReference type="PANTHER" id="PTHR30472:SF24">
    <property type="entry name" value="FERRIC ENTEROBACTIN TRANSPORT SYSTEM PERMEASE PROTEIN FEPG"/>
    <property type="match status" value="1"/>
</dbReference>
<proteinExistence type="inferred from homology"/>
<keyword evidence="4" id="KW-1003">Cell membrane</keyword>
<dbReference type="RefSeq" id="WP_345714599.1">
    <property type="nucleotide sequence ID" value="NZ_BAABFP010000002.1"/>
</dbReference>
<evidence type="ECO:0000256" key="2">
    <source>
        <dbReference type="ARBA" id="ARBA00007935"/>
    </source>
</evidence>
<evidence type="ECO:0000313" key="10">
    <source>
        <dbReference type="Proteomes" id="UP001596189"/>
    </source>
</evidence>
<protein>
    <submittedName>
        <fullName evidence="9">FecCD family ABC transporter permease</fullName>
    </submittedName>
</protein>
<organism evidence="9 10">
    <name type="scientific">Angustibacter luteus</name>
    <dbReference type="NCBI Taxonomy" id="658456"/>
    <lineage>
        <taxon>Bacteria</taxon>
        <taxon>Bacillati</taxon>
        <taxon>Actinomycetota</taxon>
        <taxon>Actinomycetes</taxon>
        <taxon>Kineosporiales</taxon>
        <taxon>Kineosporiaceae</taxon>
    </lineage>
</organism>
<feature type="transmembrane region" description="Helical" evidence="8">
    <location>
        <begin position="167"/>
        <end position="186"/>
    </location>
</feature>
<feature type="transmembrane region" description="Helical" evidence="8">
    <location>
        <begin position="113"/>
        <end position="133"/>
    </location>
</feature>
<dbReference type="InterPro" id="IPR037294">
    <property type="entry name" value="ABC_BtuC-like"/>
</dbReference>
<feature type="transmembrane region" description="Helical" evidence="8">
    <location>
        <begin position="30"/>
        <end position="53"/>
    </location>
</feature>
<dbReference type="EMBL" id="JBHSRD010000006">
    <property type="protein sequence ID" value="MFC6008647.1"/>
    <property type="molecule type" value="Genomic_DNA"/>
</dbReference>
<gene>
    <name evidence="9" type="ORF">ACFQDO_16045</name>
</gene>
<dbReference type="PANTHER" id="PTHR30472">
    <property type="entry name" value="FERRIC ENTEROBACTIN TRANSPORT SYSTEM PERMEASE PROTEIN"/>
    <property type="match status" value="1"/>
</dbReference>
<feature type="transmembrane region" description="Helical" evidence="8">
    <location>
        <begin position="140"/>
        <end position="161"/>
    </location>
</feature>
<dbReference type="CDD" id="cd06550">
    <property type="entry name" value="TM_ABC_iron-siderophores_like"/>
    <property type="match status" value="1"/>
</dbReference>
<feature type="transmembrane region" description="Helical" evidence="8">
    <location>
        <begin position="213"/>
        <end position="231"/>
    </location>
</feature>
<keyword evidence="10" id="KW-1185">Reference proteome</keyword>
<comment type="subcellular location">
    <subcellularLocation>
        <location evidence="1">Cell membrane</location>
        <topology evidence="1">Multi-pass membrane protein</topology>
    </subcellularLocation>
</comment>
<dbReference type="Gene3D" id="1.10.3470.10">
    <property type="entry name" value="ABC transporter involved in vitamin B12 uptake, BtuC"/>
    <property type="match status" value="1"/>
</dbReference>
<reference evidence="10" key="1">
    <citation type="journal article" date="2019" name="Int. J. Syst. Evol. Microbiol.">
        <title>The Global Catalogue of Microorganisms (GCM) 10K type strain sequencing project: providing services to taxonomists for standard genome sequencing and annotation.</title>
        <authorList>
            <consortium name="The Broad Institute Genomics Platform"/>
            <consortium name="The Broad Institute Genome Sequencing Center for Infectious Disease"/>
            <person name="Wu L."/>
            <person name="Ma J."/>
        </authorList>
    </citation>
    <scope>NUCLEOTIDE SEQUENCE [LARGE SCALE GENOMIC DNA]</scope>
    <source>
        <strain evidence="10">KACC 14249</strain>
    </source>
</reference>
<keyword evidence="3" id="KW-0813">Transport</keyword>
<feature type="transmembrane region" description="Helical" evidence="8">
    <location>
        <begin position="256"/>
        <end position="283"/>
    </location>
</feature>
<feature type="transmembrane region" description="Helical" evidence="8">
    <location>
        <begin position="322"/>
        <end position="343"/>
    </location>
</feature>
<name>A0ABW1JID4_9ACTN</name>
<feature type="transmembrane region" description="Helical" evidence="8">
    <location>
        <begin position="295"/>
        <end position="316"/>
    </location>
</feature>
<dbReference type="SUPFAM" id="SSF81345">
    <property type="entry name" value="ABC transporter involved in vitamin B12 uptake, BtuC"/>
    <property type="match status" value="1"/>
</dbReference>
<dbReference type="Proteomes" id="UP001596189">
    <property type="component" value="Unassembled WGS sequence"/>
</dbReference>
<keyword evidence="5 8" id="KW-0812">Transmembrane</keyword>
<keyword evidence="6 8" id="KW-1133">Transmembrane helix</keyword>